<sequence>MKYKHMPSRSELAELLEQLSADQWGDTSHPNWAVTRMGYEKQRPNGWTGVSGLATRYQVAQNMTGWAILVDRLTGRHVPSKAEGNRFFISRTLPTRGSQEMNADIDWADVDARRQAHDSRERLELACMGRFVVIPTWRHIMAWYWPEMRWKPVGYEQVLAIR</sequence>
<dbReference type="EMBL" id="LAZR01000320">
    <property type="protein sequence ID" value="KKN74812.1"/>
    <property type="molecule type" value="Genomic_DNA"/>
</dbReference>
<comment type="caution">
    <text evidence="1">The sequence shown here is derived from an EMBL/GenBank/DDBJ whole genome shotgun (WGS) entry which is preliminary data.</text>
</comment>
<accession>A0A0F9TIW0</accession>
<proteinExistence type="predicted"/>
<reference evidence="1" key="1">
    <citation type="journal article" date="2015" name="Nature">
        <title>Complex archaea that bridge the gap between prokaryotes and eukaryotes.</title>
        <authorList>
            <person name="Spang A."/>
            <person name="Saw J.H."/>
            <person name="Jorgensen S.L."/>
            <person name="Zaremba-Niedzwiedzka K."/>
            <person name="Martijn J."/>
            <person name="Lind A.E."/>
            <person name="van Eijk R."/>
            <person name="Schleper C."/>
            <person name="Guy L."/>
            <person name="Ettema T.J."/>
        </authorList>
    </citation>
    <scope>NUCLEOTIDE SEQUENCE</scope>
</reference>
<gene>
    <name evidence="1" type="ORF">LCGC14_0387050</name>
</gene>
<dbReference type="AlphaFoldDB" id="A0A0F9TIW0"/>
<evidence type="ECO:0000313" key="1">
    <source>
        <dbReference type="EMBL" id="KKN74812.1"/>
    </source>
</evidence>
<organism evidence="1">
    <name type="scientific">marine sediment metagenome</name>
    <dbReference type="NCBI Taxonomy" id="412755"/>
    <lineage>
        <taxon>unclassified sequences</taxon>
        <taxon>metagenomes</taxon>
        <taxon>ecological metagenomes</taxon>
    </lineage>
</organism>
<name>A0A0F9TIW0_9ZZZZ</name>
<protein>
    <submittedName>
        <fullName evidence="1">Uncharacterized protein</fullName>
    </submittedName>
</protein>